<keyword evidence="2" id="KW-1185">Reference proteome</keyword>
<evidence type="ECO:0000313" key="1">
    <source>
        <dbReference type="EMBL" id="RCW48601.1"/>
    </source>
</evidence>
<reference evidence="1 2" key="1">
    <citation type="submission" date="2018-07" db="EMBL/GenBank/DDBJ databases">
        <title>Genomic Encyclopedia of Type Strains, Phase III (KMG-III): the genomes of soil and plant-associated and newly described type strains.</title>
        <authorList>
            <person name="Whitman W."/>
        </authorList>
    </citation>
    <scope>NUCLEOTIDE SEQUENCE [LARGE SCALE GENOMIC DNA]</scope>
    <source>
        <strain evidence="1 2">CECT 7506</strain>
    </source>
</reference>
<comment type="caution">
    <text evidence="1">The sequence shown here is derived from an EMBL/GenBank/DDBJ whole genome shotgun (WGS) entry which is preliminary data.</text>
</comment>
<protein>
    <submittedName>
        <fullName evidence="1">Uncharacterized protein</fullName>
    </submittedName>
</protein>
<name>A0A368W1W8_9BACL</name>
<gene>
    <name evidence="1" type="ORF">DFP97_106304</name>
</gene>
<evidence type="ECO:0000313" key="2">
    <source>
        <dbReference type="Proteomes" id="UP000252415"/>
    </source>
</evidence>
<dbReference type="AlphaFoldDB" id="A0A368W1W8"/>
<dbReference type="EMBL" id="QPJD01000006">
    <property type="protein sequence ID" value="RCW48601.1"/>
    <property type="molecule type" value="Genomic_DNA"/>
</dbReference>
<dbReference type="Proteomes" id="UP000252415">
    <property type="component" value="Unassembled WGS sequence"/>
</dbReference>
<proteinExistence type="predicted"/>
<sequence length="76" mass="8559">MFIPDGRAINPVTKGNWEGVGVRPDLEVPQDKAFDVSYITLLQSELKRLSDQPILGGYERLMDEIKQTLEKKSVLA</sequence>
<organism evidence="1 2">
    <name type="scientific">Paenibacillus prosopidis</name>
    <dbReference type="NCBI Taxonomy" id="630520"/>
    <lineage>
        <taxon>Bacteria</taxon>
        <taxon>Bacillati</taxon>
        <taxon>Bacillota</taxon>
        <taxon>Bacilli</taxon>
        <taxon>Bacillales</taxon>
        <taxon>Paenibacillaceae</taxon>
        <taxon>Paenibacillus</taxon>
    </lineage>
</organism>
<accession>A0A368W1W8</accession>